<proteinExistence type="predicted"/>
<dbReference type="KEGG" id="bpsi:IX83_02245"/>
<dbReference type="HOGENOM" id="CLU_843967_0_0_4"/>
<reference evidence="2 3" key="1">
    <citation type="journal article" date="2014" name="BMC Genomics">
        <title>A genomic perspective on a new bacterial genus and species from the Alcaligenaceae family, Basilea psittacipulmonis.</title>
        <authorList>
            <person name="Whiteson K.L."/>
            <person name="Hernandez D."/>
            <person name="Lazarevic V."/>
            <person name="Gaia N."/>
            <person name="Farinelli L."/>
            <person name="Francois P."/>
            <person name="Pilo P."/>
            <person name="Frey J."/>
            <person name="Schrenzel J."/>
        </authorList>
    </citation>
    <scope>NUCLEOTIDE SEQUENCE [LARGE SCALE GENOMIC DNA]</scope>
    <source>
        <strain evidence="2 3">DSM 24701</strain>
    </source>
</reference>
<sequence length="322" mass="37660">MNIYLISDELTSCSLCLENNLTVKEFWFILQKKRPSMLFVESAWKGYKNRWKYKIASYPNHTNEKLIRLVEKSKDKGIPTVFWNKEDGVHFDRFIDSAKHFDHVFTVDENSISKYKAVMGENASINTLMFAVQPKIHSFSGFNFKYNSANFVGSYSRHIHDIRRKWQNSLFKNALESGLGLVVFDRNSNRKSQNYRYPNIDDIKIYPAISYYETSSIYKDYLVSLNVNTVIDSPTMFSRRLIEIMACGGIAVTTPSLSVNTLFNEYCHIVHSEEEMYDLFNRLKYGPTNSDLERARSAAEYVANNHTWRHRLKQIIDVVKLR</sequence>
<keyword evidence="2" id="KW-0167">Capsid protein</keyword>
<evidence type="ECO:0000313" key="2">
    <source>
        <dbReference type="EMBL" id="AIL32292.1"/>
    </source>
</evidence>
<gene>
    <name evidence="2" type="ORF">IX83_02245</name>
</gene>
<keyword evidence="2" id="KW-0946">Virion</keyword>
<dbReference type="AlphaFoldDB" id="A0A077DFX5"/>
<organism evidence="2 3">
    <name type="scientific">Basilea psittacipulmonis DSM 24701</name>
    <dbReference type="NCBI Taxonomy" id="1072685"/>
    <lineage>
        <taxon>Bacteria</taxon>
        <taxon>Pseudomonadati</taxon>
        <taxon>Pseudomonadota</taxon>
        <taxon>Betaproteobacteria</taxon>
        <taxon>Burkholderiales</taxon>
        <taxon>Alcaligenaceae</taxon>
        <taxon>Basilea</taxon>
    </lineage>
</organism>
<dbReference type="STRING" id="1072685.IX83_02245"/>
<dbReference type="Pfam" id="PF13524">
    <property type="entry name" value="Glyco_trans_1_2"/>
    <property type="match status" value="1"/>
</dbReference>
<dbReference type="EMBL" id="CP009238">
    <property type="protein sequence ID" value="AIL32292.1"/>
    <property type="molecule type" value="Genomic_DNA"/>
</dbReference>
<dbReference type="Proteomes" id="UP000028945">
    <property type="component" value="Chromosome"/>
</dbReference>
<evidence type="ECO:0000259" key="1">
    <source>
        <dbReference type="Pfam" id="PF13524"/>
    </source>
</evidence>
<name>A0A077DFX5_9BURK</name>
<protein>
    <submittedName>
        <fullName evidence="2">Spore coat protein</fullName>
    </submittedName>
</protein>
<feature type="domain" description="Spore protein YkvP/CgeB glycosyl transferase-like" evidence="1">
    <location>
        <begin position="196"/>
        <end position="317"/>
    </location>
</feature>
<dbReference type="RefSeq" id="WP_038498682.1">
    <property type="nucleotide sequence ID" value="NZ_AFWK01000085.1"/>
</dbReference>
<accession>A0A077DFX5</accession>
<dbReference type="eggNOG" id="COG4641">
    <property type="taxonomic scope" value="Bacteria"/>
</dbReference>
<keyword evidence="3" id="KW-1185">Reference proteome</keyword>
<evidence type="ECO:0000313" key="3">
    <source>
        <dbReference type="Proteomes" id="UP000028945"/>
    </source>
</evidence>
<dbReference type="InterPro" id="IPR055259">
    <property type="entry name" value="YkvP/CgeB_Glyco_trans-like"/>
</dbReference>
<dbReference type="OrthoDB" id="8756565at2"/>